<dbReference type="EMBL" id="UINC01082290">
    <property type="protein sequence ID" value="SVC26919.1"/>
    <property type="molecule type" value="Genomic_DNA"/>
</dbReference>
<gene>
    <name evidence="1" type="ORF">METZ01_LOCUS279773</name>
</gene>
<evidence type="ECO:0000313" key="1">
    <source>
        <dbReference type="EMBL" id="SVC26919.1"/>
    </source>
</evidence>
<organism evidence="1">
    <name type="scientific">marine metagenome</name>
    <dbReference type="NCBI Taxonomy" id="408172"/>
    <lineage>
        <taxon>unclassified sequences</taxon>
        <taxon>metagenomes</taxon>
        <taxon>ecological metagenomes</taxon>
    </lineage>
</organism>
<protein>
    <submittedName>
        <fullName evidence="1">Uncharacterized protein</fullName>
    </submittedName>
</protein>
<dbReference type="AlphaFoldDB" id="A0A382KRK2"/>
<feature type="non-terminal residue" evidence="1">
    <location>
        <position position="27"/>
    </location>
</feature>
<name>A0A382KRK2_9ZZZZ</name>
<sequence>MKELLVKGLPPEQRAKGALVLLAIVGV</sequence>
<reference evidence="1" key="1">
    <citation type="submission" date="2018-05" db="EMBL/GenBank/DDBJ databases">
        <authorList>
            <person name="Lanie J.A."/>
            <person name="Ng W.-L."/>
            <person name="Kazmierczak K.M."/>
            <person name="Andrzejewski T.M."/>
            <person name="Davidsen T.M."/>
            <person name="Wayne K.J."/>
            <person name="Tettelin H."/>
            <person name="Glass J.I."/>
            <person name="Rusch D."/>
            <person name="Podicherti R."/>
            <person name="Tsui H.-C.T."/>
            <person name="Winkler M.E."/>
        </authorList>
    </citation>
    <scope>NUCLEOTIDE SEQUENCE</scope>
</reference>
<proteinExistence type="predicted"/>
<accession>A0A382KRK2</accession>